<keyword evidence="2" id="KW-0378">Hydrolase</keyword>
<evidence type="ECO:0000259" key="8">
    <source>
        <dbReference type="Pfam" id="PF16355"/>
    </source>
</evidence>
<dbReference type="SUPFAM" id="SSF49303">
    <property type="entry name" value="beta-Galactosidase/glucuronidase domain"/>
    <property type="match status" value="1"/>
</dbReference>
<gene>
    <name evidence="10" type="primary">galB</name>
    <name evidence="10" type="ORF">ACFOWA_07465</name>
</gene>
<dbReference type="PROSITE" id="PS00608">
    <property type="entry name" value="GLYCOSYL_HYDROL_F2_2"/>
    <property type="match status" value="1"/>
</dbReference>
<dbReference type="Gene3D" id="3.20.20.80">
    <property type="entry name" value="Glycosidases"/>
    <property type="match status" value="1"/>
</dbReference>
<dbReference type="Gene3D" id="2.60.40.10">
    <property type="entry name" value="Immunoglobulins"/>
    <property type="match status" value="3"/>
</dbReference>
<dbReference type="InterPro" id="IPR032311">
    <property type="entry name" value="DUF4982"/>
</dbReference>
<keyword evidence="11" id="KW-1185">Reference proteome</keyword>
<evidence type="ECO:0000259" key="7">
    <source>
        <dbReference type="Pfam" id="PF02837"/>
    </source>
</evidence>
<proteinExistence type="inferred from homology"/>
<evidence type="ECO:0000259" key="9">
    <source>
        <dbReference type="Pfam" id="PF18565"/>
    </source>
</evidence>
<dbReference type="Pfam" id="PF16355">
    <property type="entry name" value="DUF4982"/>
    <property type="match status" value="1"/>
</dbReference>
<dbReference type="InterPro" id="IPR006104">
    <property type="entry name" value="Glyco_hydro_2_N"/>
</dbReference>
<dbReference type="Pfam" id="PF02837">
    <property type="entry name" value="Glyco_hydro_2_N"/>
    <property type="match status" value="1"/>
</dbReference>
<reference evidence="11" key="1">
    <citation type="journal article" date="2019" name="Int. J. Syst. Evol. Microbiol.">
        <title>The Global Catalogue of Microorganisms (GCM) 10K type strain sequencing project: providing services to taxonomists for standard genome sequencing and annotation.</title>
        <authorList>
            <consortium name="The Broad Institute Genomics Platform"/>
            <consortium name="The Broad Institute Genome Sequencing Center for Infectious Disease"/>
            <person name="Wu L."/>
            <person name="Ma J."/>
        </authorList>
    </citation>
    <scope>NUCLEOTIDE SEQUENCE [LARGE SCALE GENOMIC DNA]</scope>
    <source>
        <strain evidence="11">CCM 8691</strain>
    </source>
</reference>
<evidence type="ECO:0000256" key="1">
    <source>
        <dbReference type="ARBA" id="ARBA00007401"/>
    </source>
</evidence>
<evidence type="ECO:0000313" key="11">
    <source>
        <dbReference type="Proteomes" id="UP001595789"/>
    </source>
</evidence>
<dbReference type="InterPro" id="IPR008979">
    <property type="entry name" value="Galactose-bd-like_sf"/>
</dbReference>
<dbReference type="PRINTS" id="PR00132">
    <property type="entry name" value="GLHYDRLASE2"/>
</dbReference>
<feature type="signal peptide" evidence="4">
    <location>
        <begin position="1"/>
        <end position="25"/>
    </location>
</feature>
<dbReference type="InterPro" id="IPR048229">
    <property type="entry name" value="GalB-like"/>
</dbReference>
<dbReference type="PANTHER" id="PTHR42732">
    <property type="entry name" value="BETA-GALACTOSIDASE"/>
    <property type="match status" value="1"/>
</dbReference>
<dbReference type="InterPro" id="IPR013783">
    <property type="entry name" value="Ig-like_fold"/>
</dbReference>
<dbReference type="Gene3D" id="2.60.120.260">
    <property type="entry name" value="Galactose-binding domain-like"/>
    <property type="match status" value="1"/>
</dbReference>
<dbReference type="SUPFAM" id="SSF49785">
    <property type="entry name" value="Galactose-binding domain-like"/>
    <property type="match status" value="1"/>
</dbReference>
<evidence type="ECO:0000259" key="5">
    <source>
        <dbReference type="Pfam" id="PF00703"/>
    </source>
</evidence>
<dbReference type="EMBL" id="JBHSBW010000007">
    <property type="protein sequence ID" value="MFC4211012.1"/>
    <property type="molecule type" value="Genomic_DNA"/>
</dbReference>
<protein>
    <submittedName>
        <fullName evidence="10">Beta-galactosidase GalB</fullName>
    </submittedName>
</protein>
<organism evidence="10 11">
    <name type="scientific">Pedobacter lithocola</name>
    <dbReference type="NCBI Taxonomy" id="1908239"/>
    <lineage>
        <taxon>Bacteria</taxon>
        <taxon>Pseudomonadati</taxon>
        <taxon>Bacteroidota</taxon>
        <taxon>Sphingobacteriia</taxon>
        <taxon>Sphingobacteriales</taxon>
        <taxon>Sphingobacteriaceae</taxon>
        <taxon>Pedobacter</taxon>
    </lineage>
</organism>
<dbReference type="Pfam" id="PF18565">
    <property type="entry name" value="Glyco_hydro2_C5"/>
    <property type="match status" value="1"/>
</dbReference>
<dbReference type="InterPro" id="IPR006103">
    <property type="entry name" value="Glyco_hydro_2_cat"/>
</dbReference>
<dbReference type="SUPFAM" id="SSF51445">
    <property type="entry name" value="(Trans)glycosidases"/>
    <property type="match status" value="1"/>
</dbReference>
<feature type="domain" description="DUF4982" evidence="8">
    <location>
        <begin position="647"/>
        <end position="705"/>
    </location>
</feature>
<dbReference type="Proteomes" id="UP001595789">
    <property type="component" value="Unassembled WGS sequence"/>
</dbReference>
<name>A0ABV8PA54_9SPHI</name>
<dbReference type="Pfam" id="PF00703">
    <property type="entry name" value="Glyco_hydro_2"/>
    <property type="match status" value="1"/>
</dbReference>
<evidence type="ECO:0000256" key="4">
    <source>
        <dbReference type="SAM" id="SignalP"/>
    </source>
</evidence>
<dbReference type="SUPFAM" id="SSF49373">
    <property type="entry name" value="Invasin/intimin cell-adhesion fragments"/>
    <property type="match status" value="1"/>
</dbReference>
<dbReference type="InterPro" id="IPR023232">
    <property type="entry name" value="Glyco_hydro_2_AS"/>
</dbReference>
<dbReference type="InterPro" id="IPR008964">
    <property type="entry name" value="Invasin/intimin_cell_adhesion"/>
</dbReference>
<evidence type="ECO:0000259" key="6">
    <source>
        <dbReference type="Pfam" id="PF02836"/>
    </source>
</evidence>
<dbReference type="RefSeq" id="WP_378983489.1">
    <property type="nucleotide sequence ID" value="NZ_JBHSBW010000007.1"/>
</dbReference>
<feature type="chain" id="PRO_5046359534" evidence="4">
    <location>
        <begin position="26"/>
        <end position="826"/>
    </location>
</feature>
<keyword evidence="4" id="KW-0732">Signal</keyword>
<dbReference type="PANTHER" id="PTHR42732:SF1">
    <property type="entry name" value="BETA-MANNOSIDASE"/>
    <property type="match status" value="1"/>
</dbReference>
<keyword evidence="3" id="KW-0326">Glycosidase</keyword>
<dbReference type="InterPro" id="IPR006102">
    <property type="entry name" value="Ig-like_GH2"/>
</dbReference>
<evidence type="ECO:0000313" key="10">
    <source>
        <dbReference type="EMBL" id="MFC4211012.1"/>
    </source>
</evidence>
<dbReference type="InterPro" id="IPR006101">
    <property type="entry name" value="Glyco_hydro_2"/>
</dbReference>
<dbReference type="InterPro" id="IPR051913">
    <property type="entry name" value="GH2_Domain-Containing"/>
</dbReference>
<dbReference type="InterPro" id="IPR017853">
    <property type="entry name" value="GH"/>
</dbReference>
<dbReference type="Pfam" id="PF02836">
    <property type="entry name" value="Glyco_hydro_2_C"/>
    <property type="match status" value="1"/>
</dbReference>
<comment type="caution">
    <text evidence="10">The sequence shown here is derived from an EMBL/GenBank/DDBJ whole genome shotgun (WGS) entry which is preliminary data.</text>
</comment>
<dbReference type="InterPro" id="IPR036156">
    <property type="entry name" value="Beta-gal/glucu_dom_sf"/>
</dbReference>
<feature type="domain" description="Glycosyl hydrolases family 2 sugar binding" evidence="7">
    <location>
        <begin position="112"/>
        <end position="204"/>
    </location>
</feature>
<evidence type="ECO:0000256" key="2">
    <source>
        <dbReference type="ARBA" id="ARBA00022801"/>
    </source>
</evidence>
<feature type="domain" description="Glycoside hydrolase family 2" evidence="9">
    <location>
        <begin position="719"/>
        <end position="820"/>
    </location>
</feature>
<feature type="domain" description="Glycoside hydrolase family 2 immunoglobulin-like beta-sandwich" evidence="5">
    <location>
        <begin position="218"/>
        <end position="315"/>
    </location>
</feature>
<feature type="domain" description="Glycoside hydrolase family 2 catalytic" evidence="6">
    <location>
        <begin position="323"/>
        <end position="507"/>
    </location>
</feature>
<sequence length="826" mass="93023">MRIKSYIKVLIISVLGFLSSFHCDAKLTSPLIAKQETISLAKKPNTNLSTSRTKISFNKDWKFFLGDKPVAKSPAFNDVKWRKLTLPHDWSIEGKFDEKNPAKPEGGGLPTGIGWYRKEFTAPANFANRIITITFDGVYKNSEVWINGNYLGKRPYGYSSFSYEISRFLKAGKNIIAVKVDNSAQPDSRWYSGSGIYRNVWLISTAKISIANSGTYVSTNNNGQIKVDVQLQNKSLKTQNVNVVNMIYDGEGKLIVKSKSREVTIDTSGKVINGNLTVKNPILWSVENPNQYKLVTQILQNNKVIDTYETMFGIRSFNFNAEKGFSLNGKPMKILGVCLHHDLGALGAAVNTRAIERQLEIMKAMGVNAIRTAHNPPAPEFLDLCDKMGFLVMDEAFDMWAKKKNKNDYHLNFAEWHKRDLEDMVRRDRNHPSIILWSIGNEIREQFDSTGIAITKELVSIVKNLDETRPVISALTETNAEKNFIYQANALDVYGLNYNHKLYKDFPKNYPGVKFLATETTSALETRGFYDTADTIRRWPKNGKTKFTEGNKEWSASAYDNVSAYWGSTHEETWKEAKKYDYVSGLFVWTGFDYLGEPLPYPWPARSSYFGIVDLAGFPKDSYYMYQSEWTDKPVLHILPHWNWQQGKSVEVWAYYNEADEVELYLNGKSLGKKSKQGDDLHIQWNVNFEPGTLKAVSRKNGKDVLTREVKTAGAAAKIELIADRKSIKADGKDLSFVTVRILDAAGNIVPNADNLVNFKIEGNGLIAGVDNGFQASLEPFKANYRKAFHGLCLAIIQSTEKTGEIKLTATSDGLISTSILINSGK</sequence>
<evidence type="ECO:0000256" key="3">
    <source>
        <dbReference type="ARBA" id="ARBA00023295"/>
    </source>
</evidence>
<dbReference type="NCBIfam" id="NF041463">
    <property type="entry name" value="GalB"/>
    <property type="match status" value="1"/>
</dbReference>
<accession>A0ABV8PA54</accession>
<dbReference type="InterPro" id="IPR040605">
    <property type="entry name" value="Glyco_hydro2_dom5"/>
</dbReference>
<comment type="similarity">
    <text evidence="1">Belongs to the glycosyl hydrolase 2 family.</text>
</comment>